<organism evidence="13 14">
    <name type="scientific">Cordyceps fumosorosea (strain ARSEF 2679)</name>
    <name type="common">Isaria fumosorosea</name>
    <dbReference type="NCBI Taxonomy" id="1081104"/>
    <lineage>
        <taxon>Eukaryota</taxon>
        <taxon>Fungi</taxon>
        <taxon>Dikarya</taxon>
        <taxon>Ascomycota</taxon>
        <taxon>Pezizomycotina</taxon>
        <taxon>Sordariomycetes</taxon>
        <taxon>Hypocreomycetidae</taxon>
        <taxon>Hypocreales</taxon>
        <taxon>Cordycipitaceae</taxon>
        <taxon>Cordyceps</taxon>
    </lineage>
</organism>
<dbReference type="InterPro" id="IPR036188">
    <property type="entry name" value="FAD/NAD-bd_sf"/>
</dbReference>
<dbReference type="EC" id="1.3.3.4" evidence="4 11"/>
<dbReference type="SUPFAM" id="SSF54373">
    <property type="entry name" value="FAD-linked reductases, C-terminal domain"/>
    <property type="match status" value="1"/>
</dbReference>
<dbReference type="GO" id="GO:0004729">
    <property type="term" value="F:oxygen-dependent protoporphyrinogen oxidase activity"/>
    <property type="evidence" value="ECO:0007669"/>
    <property type="project" value="UniProtKB-UniRule"/>
</dbReference>
<evidence type="ECO:0000256" key="7">
    <source>
        <dbReference type="ARBA" id="ARBA00023002"/>
    </source>
</evidence>
<keyword evidence="5 11" id="KW-0285">Flavoprotein</keyword>
<name>A0A162MM03_CORFA</name>
<evidence type="ECO:0000256" key="10">
    <source>
        <dbReference type="ARBA" id="ARBA00047554"/>
    </source>
</evidence>
<comment type="cofactor">
    <cofactor evidence="11">
        <name>FAD</name>
        <dbReference type="ChEBI" id="CHEBI:57692"/>
    </cofactor>
    <text evidence="11">Binds 1 FAD per subunit.</text>
</comment>
<reference evidence="13 14" key="1">
    <citation type="journal article" date="2016" name="Genome Biol. Evol.">
        <title>Divergent and convergent evolution of fungal pathogenicity.</title>
        <authorList>
            <person name="Shang Y."/>
            <person name="Xiao G."/>
            <person name="Zheng P."/>
            <person name="Cen K."/>
            <person name="Zhan S."/>
            <person name="Wang C."/>
        </authorList>
    </citation>
    <scope>NUCLEOTIDE SEQUENCE [LARGE SCALE GENOMIC DNA]</scope>
    <source>
        <strain evidence="13 14">ARSEF 2679</strain>
    </source>
</reference>
<keyword evidence="7 11" id="KW-0560">Oxidoreductase</keyword>
<dbReference type="GeneID" id="30020961"/>
<proteinExistence type="inferred from homology"/>
<dbReference type="Gene3D" id="3.50.50.60">
    <property type="entry name" value="FAD/NAD(P)-binding domain"/>
    <property type="match status" value="1"/>
</dbReference>
<evidence type="ECO:0000259" key="12">
    <source>
        <dbReference type="Pfam" id="PF01593"/>
    </source>
</evidence>
<keyword evidence="14" id="KW-1185">Reference proteome</keyword>
<accession>A0A162MM03</accession>
<dbReference type="PANTHER" id="PTHR42923">
    <property type="entry name" value="PROTOPORPHYRINOGEN OXIDASE"/>
    <property type="match status" value="1"/>
</dbReference>
<dbReference type="NCBIfam" id="TIGR00562">
    <property type="entry name" value="proto_IX_ox"/>
    <property type="match status" value="1"/>
</dbReference>
<evidence type="ECO:0000256" key="8">
    <source>
        <dbReference type="ARBA" id="ARBA00023133"/>
    </source>
</evidence>
<evidence type="ECO:0000256" key="3">
    <source>
        <dbReference type="ARBA" id="ARBA00010551"/>
    </source>
</evidence>
<dbReference type="RefSeq" id="XP_018704609.1">
    <property type="nucleotide sequence ID" value="XM_018848274.1"/>
</dbReference>
<keyword evidence="6 11" id="KW-0274">FAD</keyword>
<comment type="similarity">
    <text evidence="3 11">Belongs to the protoporphyrinogen/coproporphyrinogen oxidase family. Protoporphyrinogen oxidase subfamily.</text>
</comment>
<evidence type="ECO:0000256" key="2">
    <source>
        <dbReference type="ARBA" id="ARBA00005073"/>
    </source>
</evidence>
<dbReference type="PANTHER" id="PTHR42923:SF3">
    <property type="entry name" value="PROTOPORPHYRINOGEN OXIDASE"/>
    <property type="match status" value="1"/>
</dbReference>
<dbReference type="SUPFAM" id="SSF51905">
    <property type="entry name" value="FAD/NAD(P)-binding domain"/>
    <property type="match status" value="1"/>
</dbReference>
<dbReference type="UniPathway" id="UPA00251">
    <property type="reaction ID" value="UER00324"/>
</dbReference>
<comment type="caution">
    <text evidence="13">The sequence shown here is derived from an EMBL/GenBank/DDBJ whole genome shotgun (WGS) entry which is preliminary data.</text>
</comment>
<comment type="pathway">
    <text evidence="2 11">Porphyrin-containing compound metabolism; protoporphyrin-IX biosynthesis; protoporphyrin-IX from protoporphyrinogen-IX: step 1/1.</text>
</comment>
<keyword evidence="9 11" id="KW-0627">Porphyrin biosynthesis</keyword>
<comment type="catalytic activity">
    <reaction evidence="10 11">
        <text>protoporphyrinogen IX + 3 O2 = protoporphyrin IX + 3 H2O2</text>
        <dbReference type="Rhea" id="RHEA:25576"/>
        <dbReference type="ChEBI" id="CHEBI:15379"/>
        <dbReference type="ChEBI" id="CHEBI:16240"/>
        <dbReference type="ChEBI" id="CHEBI:57306"/>
        <dbReference type="ChEBI" id="CHEBI:57307"/>
        <dbReference type="EC" id="1.3.3.4"/>
    </reaction>
</comment>
<evidence type="ECO:0000256" key="5">
    <source>
        <dbReference type="ARBA" id="ARBA00022630"/>
    </source>
</evidence>
<dbReference type="STRING" id="1081104.A0A162MM03"/>
<dbReference type="InterPro" id="IPR004572">
    <property type="entry name" value="Protoporphyrinogen_oxidase"/>
</dbReference>
<comment type="function">
    <text evidence="1 11">Catalyzes the 6-electron oxidation of protoporphyrinogen-IX to form protoporphyrin-IX.</text>
</comment>
<sequence>MAFRAPARLRLPLVPRGHHRGLASNSSSDGKHVAVIGGGLTGLATAYFLAKRLPASARIDLYEASDRLGGWIRTDRVRVDVGGVRGVVPFERGPRTLSTLRGNTWRYDDLVLYELILDLGLQPSYPKDLPRYLCYPNHLVTMPPDASILDYLREPLFRECARGALATAVGYLTGRHRRDGLPAADLSVADWLRLITGDGAVGANLASAMIHGIYGGDIERLSVRTVLDRALFSLHGPRLEPGRRRVPERELAFMRRVMRDDEHGLVCALANRPKGALVHFGARGMEALPRALEEALKGQPNVTIHRQTPATNLHYDRKRDRIKVTATKSPRLYDHVVSTTSSDVLVPSAGIPSVSIMTVNLWYPIENLKPPGFGYLIPQATSDVGQNPERALGVFFDSDVIAERAPDEPPGTKLFVLMGGHHYRGHAPPDEEEAVALAKGLLERQLGIPRDAPCHAMARLARDCIPQHEVGHGERLQYVHKQIMSGSGGRLSVANGSYGRIGAMGALRNAYDAAHAIVEGRLSSGLEDFIDDRIIEDVSLADIPCRQPQSKA</sequence>
<dbReference type="EMBL" id="AZHB01000010">
    <property type="protein sequence ID" value="OAA63960.1"/>
    <property type="molecule type" value="Genomic_DNA"/>
</dbReference>
<dbReference type="Proteomes" id="UP000076744">
    <property type="component" value="Unassembled WGS sequence"/>
</dbReference>
<dbReference type="GO" id="GO:0005743">
    <property type="term" value="C:mitochondrial inner membrane"/>
    <property type="evidence" value="ECO:0007669"/>
    <property type="project" value="UniProtKB-SubCell"/>
</dbReference>
<evidence type="ECO:0000256" key="6">
    <source>
        <dbReference type="ARBA" id="ARBA00022827"/>
    </source>
</evidence>
<dbReference type="InterPro" id="IPR050464">
    <property type="entry name" value="Zeta_carotene_desat/Oxidored"/>
</dbReference>
<dbReference type="Pfam" id="PF01593">
    <property type="entry name" value="Amino_oxidase"/>
    <property type="match status" value="1"/>
</dbReference>
<evidence type="ECO:0000256" key="1">
    <source>
        <dbReference type="ARBA" id="ARBA00002600"/>
    </source>
</evidence>
<evidence type="ECO:0000256" key="11">
    <source>
        <dbReference type="RuleBase" id="RU367069"/>
    </source>
</evidence>
<dbReference type="InterPro" id="IPR002937">
    <property type="entry name" value="Amino_oxidase"/>
</dbReference>
<feature type="domain" description="Amine oxidase" evidence="12">
    <location>
        <begin position="40"/>
        <end position="449"/>
    </location>
</feature>
<dbReference type="GO" id="GO:0006782">
    <property type="term" value="P:protoporphyrinogen IX biosynthetic process"/>
    <property type="evidence" value="ECO:0007669"/>
    <property type="project" value="UniProtKB-UniRule"/>
</dbReference>
<dbReference type="AlphaFoldDB" id="A0A162MM03"/>
<evidence type="ECO:0000313" key="13">
    <source>
        <dbReference type="EMBL" id="OAA63960.1"/>
    </source>
</evidence>
<protein>
    <recommendedName>
        <fullName evidence="4 11">Protoporphyrinogen oxidase</fullName>
        <ecNumber evidence="4 11">1.3.3.4</ecNumber>
    </recommendedName>
</protein>
<evidence type="ECO:0000256" key="4">
    <source>
        <dbReference type="ARBA" id="ARBA00012867"/>
    </source>
</evidence>
<comment type="subcellular location">
    <subcellularLocation>
        <location evidence="11">Mitochondrion inner membrane</location>
    </subcellularLocation>
</comment>
<dbReference type="OrthoDB" id="438553at2759"/>
<evidence type="ECO:0000313" key="14">
    <source>
        <dbReference type="Proteomes" id="UP000076744"/>
    </source>
</evidence>
<keyword evidence="8 11" id="KW-0350">Heme biosynthesis</keyword>
<gene>
    <name evidence="13" type="ORF">ISF_04669</name>
</gene>
<evidence type="ECO:0000256" key="9">
    <source>
        <dbReference type="ARBA" id="ARBA00023244"/>
    </source>
</evidence>